<evidence type="ECO:0000313" key="12">
    <source>
        <dbReference type="Proteomes" id="UP000186817"/>
    </source>
</evidence>
<gene>
    <name evidence="11" type="primary">egl1</name>
    <name evidence="11" type="ORF">AK812_SmicGene2013</name>
</gene>
<keyword evidence="6" id="KW-0136">Cellulose degradation</keyword>
<dbReference type="PANTHER" id="PTHR33753:SF2">
    <property type="entry name" value="GLYCOSIDE HYDROLASE FAMILY 7 PROTEIN"/>
    <property type="match status" value="1"/>
</dbReference>
<comment type="caution">
    <text evidence="11">The sequence shown here is derived from an EMBL/GenBank/DDBJ whole genome shotgun (WGS) entry which is preliminary data.</text>
</comment>
<protein>
    <recommendedName>
        <fullName evidence="3">cellulose 1,4-beta-cellobiosidase (non-reducing end)</fullName>
        <ecNumber evidence="3">3.2.1.91</ecNumber>
    </recommendedName>
</protein>
<dbReference type="GO" id="GO:0016162">
    <property type="term" value="F:cellulose 1,4-beta-cellobiosidase activity"/>
    <property type="evidence" value="ECO:0007669"/>
    <property type="project" value="UniProtKB-EC"/>
</dbReference>
<keyword evidence="12" id="KW-1185">Reference proteome</keyword>
<feature type="region of interest" description="Disordered" evidence="10">
    <location>
        <begin position="273"/>
        <end position="333"/>
    </location>
</feature>
<dbReference type="GO" id="GO:0030245">
    <property type="term" value="P:cellulose catabolic process"/>
    <property type="evidence" value="ECO:0007669"/>
    <property type="project" value="UniProtKB-KW"/>
</dbReference>
<evidence type="ECO:0000313" key="11">
    <source>
        <dbReference type="EMBL" id="OLQ13834.1"/>
    </source>
</evidence>
<dbReference type="InterPro" id="IPR037019">
    <property type="entry name" value="Glyco_hydro_7_sf"/>
</dbReference>
<comment type="similarity">
    <text evidence="2">Belongs to the glycosyl hydrolase 7 (cellulase C) family.</text>
</comment>
<keyword evidence="7" id="KW-0119">Carbohydrate metabolism</keyword>
<evidence type="ECO:0000256" key="9">
    <source>
        <dbReference type="ARBA" id="ARBA00023326"/>
    </source>
</evidence>
<dbReference type="InterPro" id="IPR001722">
    <property type="entry name" value="Glyco_hydro_7"/>
</dbReference>
<proteinExistence type="inferred from homology"/>
<comment type="catalytic activity">
    <reaction evidence="1">
        <text>Hydrolysis of (1-&gt;4)-beta-D-glucosidic linkages in cellulose and cellotetraose, releasing cellobiose from the non-reducing ends of the chains.</text>
        <dbReference type="EC" id="3.2.1.91"/>
    </reaction>
</comment>
<evidence type="ECO:0000256" key="5">
    <source>
        <dbReference type="ARBA" id="ARBA00022801"/>
    </source>
</evidence>
<dbReference type="InterPro" id="IPR013320">
    <property type="entry name" value="ConA-like_dom_sf"/>
</dbReference>
<dbReference type="Gene3D" id="2.70.100.10">
    <property type="entry name" value="Glycoside hydrolase, family 7, domain"/>
    <property type="match status" value="1"/>
</dbReference>
<dbReference type="EC" id="3.2.1.91" evidence="3"/>
<dbReference type="PANTHER" id="PTHR33753">
    <property type="entry name" value="1,4-BETA-D-GLUCAN CELLOBIOHYDROLASE B"/>
    <property type="match status" value="1"/>
</dbReference>
<dbReference type="AlphaFoldDB" id="A0A1Q9F2A6"/>
<evidence type="ECO:0000256" key="2">
    <source>
        <dbReference type="ARBA" id="ARBA00006044"/>
    </source>
</evidence>
<keyword evidence="8" id="KW-0326">Glycosidase</keyword>
<name>A0A1Q9F2A6_SYMMI</name>
<keyword evidence="5" id="KW-0378">Hydrolase</keyword>
<evidence type="ECO:0000256" key="1">
    <source>
        <dbReference type="ARBA" id="ARBA00001641"/>
    </source>
</evidence>
<evidence type="ECO:0000256" key="4">
    <source>
        <dbReference type="ARBA" id="ARBA00022729"/>
    </source>
</evidence>
<dbReference type="Proteomes" id="UP000186817">
    <property type="component" value="Unassembled WGS sequence"/>
</dbReference>
<evidence type="ECO:0000256" key="3">
    <source>
        <dbReference type="ARBA" id="ARBA00012561"/>
    </source>
</evidence>
<sequence length="417" mass="45436">MQLSNAYWNKPWDPAGEVRLQNGDVEVFMKGRTYFSDVCQPGEFSNGHYSSLQLLGKRMRWTTDVSNAECGCNAAVYLASLPQNHEVSGCEDYYCDANSVCGVRCTEIDLQEANKHAFHSVLHLAQDGSGKGSGYGGGSNWNSHRDWTRQDYGPGGRCIDTSRPFQVEVGFPTERGRLRALTTRLSQSGKGCELSAEISADSYHFGGSSSVEELTQALARGMTPILSYWSAENMLWMDGKGADGLGPCARDEPQRCGDSARFSDFAVESLWERPASQQHQPGAGEVAGSSKSSRLWSETGAEGPLPEARHSSAARAKRARHAEKQEAATAAASAMAKAAEASFQALRGPSSEITGEALRRALKRYRIPAEVCKPDEVEEMLAVGLEEAGEPGPLTFFAFKKLFNSLNLKVTREGRVW</sequence>
<dbReference type="SUPFAM" id="SSF49899">
    <property type="entry name" value="Concanavalin A-like lectins/glucanases"/>
    <property type="match status" value="1"/>
</dbReference>
<reference evidence="11 12" key="1">
    <citation type="submission" date="2016-02" db="EMBL/GenBank/DDBJ databases">
        <title>Genome analysis of coral dinoflagellate symbionts highlights evolutionary adaptations to a symbiotic lifestyle.</title>
        <authorList>
            <person name="Aranda M."/>
            <person name="Li Y."/>
            <person name="Liew Y.J."/>
            <person name="Baumgarten S."/>
            <person name="Simakov O."/>
            <person name="Wilson M."/>
            <person name="Piel J."/>
            <person name="Ashoor H."/>
            <person name="Bougouffa S."/>
            <person name="Bajic V.B."/>
            <person name="Ryu T."/>
            <person name="Ravasi T."/>
            <person name="Bayer T."/>
            <person name="Micklem G."/>
            <person name="Kim H."/>
            <person name="Bhak J."/>
            <person name="Lajeunesse T.C."/>
            <person name="Voolstra C.R."/>
        </authorList>
    </citation>
    <scope>NUCLEOTIDE SEQUENCE [LARGE SCALE GENOMIC DNA]</scope>
    <source>
        <strain evidence="11 12">CCMP2467</strain>
    </source>
</reference>
<evidence type="ECO:0000256" key="6">
    <source>
        <dbReference type="ARBA" id="ARBA00023001"/>
    </source>
</evidence>
<evidence type="ECO:0000256" key="8">
    <source>
        <dbReference type="ARBA" id="ARBA00023295"/>
    </source>
</evidence>
<evidence type="ECO:0000256" key="7">
    <source>
        <dbReference type="ARBA" id="ARBA00023277"/>
    </source>
</evidence>
<evidence type="ECO:0000256" key="10">
    <source>
        <dbReference type="SAM" id="MobiDB-lite"/>
    </source>
</evidence>
<accession>A0A1Q9F2A6</accession>
<dbReference type="EMBL" id="LSRX01000022">
    <property type="protein sequence ID" value="OLQ13834.1"/>
    <property type="molecule type" value="Genomic_DNA"/>
</dbReference>
<keyword evidence="4" id="KW-0732">Signal</keyword>
<keyword evidence="9" id="KW-0624">Polysaccharide degradation</keyword>
<dbReference type="OMA" id="SAHAIML"/>
<dbReference type="OrthoDB" id="412382at2759"/>
<organism evidence="11 12">
    <name type="scientific">Symbiodinium microadriaticum</name>
    <name type="common">Dinoflagellate</name>
    <name type="synonym">Zooxanthella microadriatica</name>
    <dbReference type="NCBI Taxonomy" id="2951"/>
    <lineage>
        <taxon>Eukaryota</taxon>
        <taxon>Sar</taxon>
        <taxon>Alveolata</taxon>
        <taxon>Dinophyceae</taxon>
        <taxon>Suessiales</taxon>
        <taxon>Symbiodiniaceae</taxon>
        <taxon>Symbiodinium</taxon>
    </lineage>
</organism>